<dbReference type="EMBL" id="CP060438">
    <property type="protein sequence ID" value="QPM92429.1"/>
    <property type="molecule type" value="Genomic_DNA"/>
</dbReference>
<name>A0A7T1BXS1_9RHOB</name>
<proteinExistence type="predicted"/>
<evidence type="ECO:0008006" key="3">
    <source>
        <dbReference type="Google" id="ProtNLM"/>
    </source>
</evidence>
<dbReference type="AlphaFoldDB" id="A0A7T1BXS1"/>
<organism evidence="1 2">
    <name type="scientific">Pseudooceanicola algae</name>
    <dbReference type="NCBI Taxonomy" id="1537215"/>
    <lineage>
        <taxon>Bacteria</taxon>
        <taxon>Pseudomonadati</taxon>
        <taxon>Pseudomonadota</taxon>
        <taxon>Alphaproteobacteria</taxon>
        <taxon>Rhodobacterales</taxon>
        <taxon>Paracoccaceae</taxon>
        <taxon>Pseudooceanicola</taxon>
    </lineage>
</organism>
<evidence type="ECO:0000313" key="1">
    <source>
        <dbReference type="EMBL" id="QPM92429.1"/>
    </source>
</evidence>
<evidence type="ECO:0000313" key="2">
    <source>
        <dbReference type="Proteomes" id="UP000283786"/>
    </source>
</evidence>
<dbReference type="KEGG" id="palw:PSAL_036930"/>
<reference evidence="1 2" key="1">
    <citation type="submission" date="2020-08" db="EMBL/GenBank/DDBJ databases">
        <title>Genome sequence of Rhodobacteraceae bacterium Lw-13e.</title>
        <authorList>
            <person name="Poehlein A."/>
            <person name="Wolter L."/>
            <person name="Daniel R."/>
            <person name="Brinkhoff T."/>
        </authorList>
    </citation>
    <scope>NUCLEOTIDE SEQUENCE [LARGE SCALE GENOMIC DNA]</scope>
    <source>
        <strain evidence="1 2">Lw-13e</strain>
        <plasmid evidence="1 2">p111</plasmid>
    </source>
</reference>
<geneLocation type="plasmid" evidence="1 2">
    <name>p111</name>
</geneLocation>
<dbReference type="SUPFAM" id="SSF51569">
    <property type="entry name" value="Aldolase"/>
    <property type="match status" value="1"/>
</dbReference>
<sequence>MAIHAALDAGDYPAANALIADMRAFEDIRAEELNGTNVTGVKAALQALGLDCGATRPPSAWPLDDSQQAKLGAFLTANGLKARDPA</sequence>
<dbReference type="Proteomes" id="UP000283786">
    <property type="component" value="Plasmid p111"/>
</dbReference>
<keyword evidence="1" id="KW-0614">Plasmid</keyword>
<accession>A0A7T1BXS1</accession>
<keyword evidence="2" id="KW-1185">Reference proteome</keyword>
<dbReference type="Gene3D" id="3.20.20.70">
    <property type="entry name" value="Aldolase class I"/>
    <property type="match status" value="1"/>
</dbReference>
<gene>
    <name evidence="1" type="ORF">PSAL_036930</name>
</gene>
<dbReference type="InterPro" id="IPR013785">
    <property type="entry name" value="Aldolase_TIM"/>
</dbReference>
<protein>
    <recommendedName>
        <fullName evidence="3">4-hydroxy-tetrahydrodipicolinate synthase</fullName>
    </recommendedName>
</protein>